<evidence type="ECO:0000259" key="1">
    <source>
        <dbReference type="PROSITE" id="PS51186"/>
    </source>
</evidence>
<dbReference type="InterPro" id="IPR016181">
    <property type="entry name" value="Acyl_CoA_acyltransferase"/>
</dbReference>
<reference evidence="2" key="1">
    <citation type="submission" date="2023-06" db="EMBL/GenBank/DDBJ databases">
        <title>Draft genome sequence of Nocardioides sp. SOB72.</title>
        <authorList>
            <person name="Zhang G."/>
        </authorList>
    </citation>
    <scope>NUCLEOTIDE SEQUENCE</scope>
    <source>
        <strain evidence="2">SOB72</strain>
    </source>
</reference>
<dbReference type="Proteomes" id="UP001168537">
    <property type="component" value="Unassembled WGS sequence"/>
</dbReference>
<protein>
    <submittedName>
        <fullName evidence="2">GNAT family N-acetyltransferase</fullName>
        <ecNumber evidence="2">2.3.1.-</ecNumber>
    </submittedName>
</protein>
<proteinExistence type="predicted"/>
<dbReference type="GO" id="GO:0016746">
    <property type="term" value="F:acyltransferase activity"/>
    <property type="evidence" value="ECO:0007669"/>
    <property type="project" value="UniProtKB-KW"/>
</dbReference>
<accession>A0ABT8ERL6</accession>
<dbReference type="PROSITE" id="PS51186">
    <property type="entry name" value="GNAT"/>
    <property type="match status" value="1"/>
</dbReference>
<name>A0ABT8ERL6_9ACTN</name>
<feature type="domain" description="N-acetyltransferase" evidence="1">
    <location>
        <begin position="13"/>
        <end position="181"/>
    </location>
</feature>
<dbReference type="EMBL" id="JAUHJR010000001">
    <property type="protein sequence ID" value="MDN4160551.1"/>
    <property type="molecule type" value="Genomic_DNA"/>
</dbReference>
<keyword evidence="3" id="KW-1185">Reference proteome</keyword>
<gene>
    <name evidence="2" type="ORF">QWY29_04235</name>
</gene>
<dbReference type="SUPFAM" id="SSF55729">
    <property type="entry name" value="Acyl-CoA N-acyltransferases (Nat)"/>
    <property type="match status" value="1"/>
</dbReference>
<sequence>MGAPPAAAMVRVAHTAQLDPADLADARALMDVAFGEPVSGEPVSDDDAFEDADWTHALGGMHALVRVDGLLVAHGSLVPRRLLLGSGPDARSLRCGYVEAVATHPGHRRRGYAAAVMAALEAFAPAYDVLALGASDDGVPLYAARGWVPWRGPTSVLGPTGPRRTPDDDGSVFVLLGDPAPHTPPIDLGAPLACDWRDGDVW</sequence>
<evidence type="ECO:0000313" key="3">
    <source>
        <dbReference type="Proteomes" id="UP001168537"/>
    </source>
</evidence>
<dbReference type="Pfam" id="PF00583">
    <property type="entry name" value="Acetyltransf_1"/>
    <property type="match status" value="1"/>
</dbReference>
<evidence type="ECO:0000313" key="2">
    <source>
        <dbReference type="EMBL" id="MDN4160551.1"/>
    </source>
</evidence>
<keyword evidence="2" id="KW-0808">Transferase</keyword>
<dbReference type="InterPro" id="IPR000182">
    <property type="entry name" value="GNAT_dom"/>
</dbReference>
<organism evidence="2 3">
    <name type="scientific">Nocardioides abyssi</name>
    <dbReference type="NCBI Taxonomy" id="3058370"/>
    <lineage>
        <taxon>Bacteria</taxon>
        <taxon>Bacillati</taxon>
        <taxon>Actinomycetota</taxon>
        <taxon>Actinomycetes</taxon>
        <taxon>Propionibacteriales</taxon>
        <taxon>Nocardioidaceae</taxon>
        <taxon>Nocardioides</taxon>
    </lineage>
</organism>
<comment type="caution">
    <text evidence="2">The sequence shown here is derived from an EMBL/GenBank/DDBJ whole genome shotgun (WGS) entry which is preliminary data.</text>
</comment>
<dbReference type="EC" id="2.3.1.-" evidence="2"/>
<keyword evidence="2" id="KW-0012">Acyltransferase</keyword>
<dbReference type="Gene3D" id="3.40.630.30">
    <property type="match status" value="1"/>
</dbReference>